<dbReference type="RefSeq" id="WP_213098456.1">
    <property type="nucleotide sequence ID" value="NZ_JAGYPN010000002.1"/>
</dbReference>
<evidence type="ECO:0000259" key="1">
    <source>
        <dbReference type="Pfam" id="PF10740"/>
    </source>
</evidence>
<name>A0A942URH5_9BACI</name>
<evidence type="ECO:0000313" key="2">
    <source>
        <dbReference type="EMBL" id="MBS4223448.1"/>
    </source>
</evidence>
<dbReference type="AlphaFoldDB" id="A0A942URH5"/>
<protein>
    <submittedName>
        <fullName evidence="2">DUF2529 domain-containing protein</fullName>
    </submittedName>
</protein>
<sequence>MQKMFTTQLTGLFKRIFENEEFHIEDGARVLAQAPVGEGTIYLKGFREMDGVVIEALEGEEPLRRAERLDAVSALTGADRVIIFTRFSDDEEAVLLGEELARKEVPFVVVSGNKKAEGKSLAELADVHIHTHLLKPLLPTEDGNRVGFPSLMAALYIYFTLRFTVEEILDEY</sequence>
<gene>
    <name evidence="2" type="ORF">KHA91_11900</name>
</gene>
<reference evidence="2 3" key="1">
    <citation type="submission" date="2021-05" db="EMBL/GenBank/DDBJ databases">
        <title>Novel Bacillus species.</title>
        <authorList>
            <person name="Liu G."/>
        </authorList>
    </citation>
    <scope>NUCLEOTIDE SEQUENCE [LARGE SCALE GENOMIC DNA]</scope>
    <source>
        <strain evidence="2 3">FJAT-49682</strain>
    </source>
</reference>
<evidence type="ECO:0000313" key="3">
    <source>
        <dbReference type="Proteomes" id="UP000676456"/>
    </source>
</evidence>
<comment type="caution">
    <text evidence="2">The sequence shown here is derived from an EMBL/GenBank/DDBJ whole genome shotgun (WGS) entry which is preliminary data.</text>
</comment>
<dbReference type="Gene3D" id="3.40.50.10490">
    <property type="entry name" value="Glucose-6-phosphate isomerase like protein, domain 1"/>
    <property type="match status" value="1"/>
</dbReference>
<proteinExistence type="predicted"/>
<keyword evidence="3" id="KW-1185">Reference proteome</keyword>
<dbReference type="Pfam" id="PF10740">
    <property type="entry name" value="DUF2529"/>
    <property type="match status" value="1"/>
</dbReference>
<accession>A0A942URH5</accession>
<dbReference type="Proteomes" id="UP000676456">
    <property type="component" value="Unassembled WGS sequence"/>
</dbReference>
<dbReference type="EMBL" id="JAGYPN010000002">
    <property type="protein sequence ID" value="MBS4223448.1"/>
    <property type="molecule type" value="Genomic_DNA"/>
</dbReference>
<feature type="domain" description="DUF2529" evidence="1">
    <location>
        <begin position="1"/>
        <end position="169"/>
    </location>
</feature>
<organism evidence="2 3">
    <name type="scientific">Lederbergia citrea</name>
    <dbReference type="NCBI Taxonomy" id="2833581"/>
    <lineage>
        <taxon>Bacteria</taxon>
        <taxon>Bacillati</taxon>
        <taxon>Bacillota</taxon>
        <taxon>Bacilli</taxon>
        <taxon>Bacillales</taxon>
        <taxon>Bacillaceae</taxon>
        <taxon>Lederbergia</taxon>
    </lineage>
</organism>
<dbReference type="InterPro" id="IPR019676">
    <property type="entry name" value="DUF2529"/>
</dbReference>